<dbReference type="EMBL" id="JACJID010000002">
    <property type="protein sequence ID" value="MBA8925578.1"/>
    <property type="molecule type" value="Genomic_DNA"/>
</dbReference>
<proteinExistence type="predicted"/>
<evidence type="ECO:0000313" key="3">
    <source>
        <dbReference type="EMBL" id="MBA8925578.1"/>
    </source>
</evidence>
<feature type="transmembrane region" description="Helical" evidence="2">
    <location>
        <begin position="116"/>
        <end position="139"/>
    </location>
</feature>
<name>A0ABR6BFB8_9PSEU</name>
<keyword evidence="2" id="KW-0812">Transmembrane</keyword>
<feature type="region of interest" description="Disordered" evidence="1">
    <location>
        <begin position="149"/>
        <end position="180"/>
    </location>
</feature>
<feature type="transmembrane region" description="Helical" evidence="2">
    <location>
        <begin position="79"/>
        <end position="96"/>
    </location>
</feature>
<organism evidence="3 4">
    <name type="scientific">Kutzneria viridogrisea</name>
    <dbReference type="NCBI Taxonomy" id="47990"/>
    <lineage>
        <taxon>Bacteria</taxon>
        <taxon>Bacillati</taxon>
        <taxon>Actinomycetota</taxon>
        <taxon>Actinomycetes</taxon>
        <taxon>Pseudonocardiales</taxon>
        <taxon>Pseudonocardiaceae</taxon>
        <taxon>Kutzneria</taxon>
    </lineage>
</organism>
<evidence type="ECO:0000256" key="2">
    <source>
        <dbReference type="SAM" id="Phobius"/>
    </source>
</evidence>
<reference evidence="3 4" key="1">
    <citation type="submission" date="2020-08" db="EMBL/GenBank/DDBJ databases">
        <title>Genomic Encyclopedia of Archaeal and Bacterial Type Strains, Phase II (KMG-II): from individual species to whole genera.</title>
        <authorList>
            <person name="Goeker M."/>
        </authorList>
    </citation>
    <scope>NUCLEOTIDE SEQUENCE [LARGE SCALE GENOMIC DNA]</scope>
    <source>
        <strain evidence="3 4">DSM 43850</strain>
    </source>
</reference>
<protein>
    <recommendedName>
        <fullName evidence="5">Membrane protein (TIGR02234 family)</fullName>
    </recommendedName>
</protein>
<accession>A0ABR6BFB8</accession>
<dbReference type="InterPro" id="IPR019051">
    <property type="entry name" value="Trp_biosyn_TM_oprn/chp"/>
</dbReference>
<keyword evidence="2" id="KW-1133">Transmembrane helix</keyword>
<keyword evidence="4" id="KW-1185">Reference proteome</keyword>
<evidence type="ECO:0000313" key="4">
    <source>
        <dbReference type="Proteomes" id="UP000517916"/>
    </source>
</evidence>
<dbReference type="Proteomes" id="UP000517916">
    <property type="component" value="Unassembled WGS sequence"/>
</dbReference>
<gene>
    <name evidence="3" type="ORF">BC739_002777</name>
</gene>
<dbReference type="RefSeq" id="WP_182837385.1">
    <property type="nucleotide sequence ID" value="NZ_BAAABQ010000059.1"/>
</dbReference>
<dbReference type="Pfam" id="PF09534">
    <property type="entry name" value="Trp_oprn_chp"/>
    <property type="match status" value="1"/>
</dbReference>
<keyword evidence="2" id="KW-0472">Membrane</keyword>
<evidence type="ECO:0008006" key="5">
    <source>
        <dbReference type="Google" id="ProtNLM"/>
    </source>
</evidence>
<evidence type="ECO:0000256" key="1">
    <source>
        <dbReference type="SAM" id="MobiDB-lite"/>
    </source>
</evidence>
<feature type="transmembrane region" description="Helical" evidence="2">
    <location>
        <begin position="54"/>
        <end position="72"/>
    </location>
</feature>
<comment type="caution">
    <text evidence="3">The sequence shown here is derived from an EMBL/GenBank/DDBJ whole genome shotgun (WGS) entry which is preliminary data.</text>
</comment>
<sequence length="180" mass="18782">MSERRPLWTVVGLLALASLVLWLSSQMTWTWSQHTDDLRGLVTTKATGDQAETALVPLAVLVLALVAAVVATGGWLRRITGVVVLLSGFGVLWLAANGIGDVLGQHPAGYPAGTVLAAHGLAALAGLAVLAGGTLLVAAGHRMPRLGAKYQSPQAKKPVTDPDRELWQALDSGQDPTARQ</sequence>